<sequence length="92" mass="10312">MKLKIQVDKRQLWQGNGANKSEAFRKELVEAVNNRFGGDLSDAIGKKLDGLTVEVGDYGFTQVESSSANVDLVKRVVRDLISTTTSRQLWRQ</sequence>
<reference evidence="1" key="2">
    <citation type="submission" date="2019-08" db="EMBL/GenBank/DDBJ databases">
        <title>Investigation of anaerobic lignin degradation for improved lignocellulosic biofuels.</title>
        <authorList>
            <person name="Deangelis K.PhD."/>
        </authorList>
    </citation>
    <scope>NUCLEOTIDE SEQUENCE [LARGE SCALE GENOMIC DNA]</scope>
    <source>
        <strain evidence="1">128R</strain>
    </source>
</reference>
<dbReference type="OrthoDB" id="6637823at2"/>
<protein>
    <submittedName>
        <fullName evidence="1">Uncharacterized protein</fullName>
    </submittedName>
</protein>
<name>A0A559T5U3_SERFO</name>
<evidence type="ECO:0000313" key="1">
    <source>
        <dbReference type="EMBL" id="TVZ69979.1"/>
    </source>
</evidence>
<dbReference type="AlphaFoldDB" id="A0A559T5U3"/>
<proteinExistence type="predicted"/>
<reference evidence="1" key="1">
    <citation type="submission" date="2019-06" db="EMBL/GenBank/DDBJ databases">
        <authorList>
            <person name="Deangelis K."/>
            <person name="Huntemann M."/>
            <person name="Clum A."/>
            <person name="Pillay M."/>
            <person name="Palaniappan K."/>
            <person name="Varghese N."/>
            <person name="Mikhailova N."/>
            <person name="Stamatis D."/>
            <person name="Reddy T."/>
            <person name="Daum C."/>
            <person name="Shapiro N."/>
            <person name="Ivanova N."/>
            <person name="Kyrpides N."/>
            <person name="Woyke T."/>
        </authorList>
    </citation>
    <scope>NUCLEOTIDE SEQUENCE [LARGE SCALE GENOMIC DNA]</scope>
    <source>
        <strain evidence="1">128R</strain>
    </source>
</reference>
<comment type="caution">
    <text evidence="1">The sequence shown here is derived from an EMBL/GenBank/DDBJ whole genome shotgun (WGS) entry which is preliminary data.</text>
</comment>
<dbReference type="EMBL" id="VISQ01000001">
    <property type="protein sequence ID" value="TVZ69979.1"/>
    <property type="molecule type" value="Genomic_DNA"/>
</dbReference>
<gene>
    <name evidence="1" type="ORF">FHU10_2525</name>
</gene>
<accession>A0A559T5U3</accession>
<organism evidence="1">
    <name type="scientific">Serratia fonticola</name>
    <dbReference type="NCBI Taxonomy" id="47917"/>
    <lineage>
        <taxon>Bacteria</taxon>
        <taxon>Pseudomonadati</taxon>
        <taxon>Pseudomonadota</taxon>
        <taxon>Gammaproteobacteria</taxon>
        <taxon>Enterobacterales</taxon>
        <taxon>Yersiniaceae</taxon>
        <taxon>Serratia</taxon>
    </lineage>
</organism>